<evidence type="ECO:0000256" key="1">
    <source>
        <dbReference type="SAM" id="MobiDB-lite"/>
    </source>
</evidence>
<organism evidence="3 4">
    <name type="scientific">Seminavis robusta</name>
    <dbReference type="NCBI Taxonomy" id="568900"/>
    <lineage>
        <taxon>Eukaryota</taxon>
        <taxon>Sar</taxon>
        <taxon>Stramenopiles</taxon>
        <taxon>Ochrophyta</taxon>
        <taxon>Bacillariophyta</taxon>
        <taxon>Bacillariophyceae</taxon>
        <taxon>Bacillariophycidae</taxon>
        <taxon>Naviculales</taxon>
        <taxon>Naviculaceae</taxon>
        <taxon>Seminavis</taxon>
    </lineage>
</organism>
<name>A0A9N8EIF2_9STRA</name>
<feature type="compositionally biased region" description="Low complexity" evidence="1">
    <location>
        <begin position="12"/>
        <end position="25"/>
    </location>
</feature>
<dbReference type="Pfam" id="PF00160">
    <property type="entry name" value="Pro_isomerase"/>
    <property type="match status" value="1"/>
</dbReference>
<feature type="compositionally biased region" description="Basic residues" evidence="1">
    <location>
        <begin position="1"/>
        <end position="10"/>
    </location>
</feature>
<evidence type="ECO:0000313" key="3">
    <source>
        <dbReference type="EMBL" id="CAB9519734.1"/>
    </source>
</evidence>
<keyword evidence="4" id="KW-1185">Reference proteome</keyword>
<dbReference type="SUPFAM" id="SSF50891">
    <property type="entry name" value="Cyclophilin-like"/>
    <property type="match status" value="1"/>
</dbReference>
<reference evidence="3" key="1">
    <citation type="submission" date="2020-06" db="EMBL/GenBank/DDBJ databases">
        <authorList>
            <consortium name="Plant Systems Biology data submission"/>
        </authorList>
    </citation>
    <scope>NUCLEOTIDE SEQUENCE</scope>
    <source>
        <strain evidence="3">D6</strain>
    </source>
</reference>
<feature type="domain" description="PPIase cyclophilin-type" evidence="2">
    <location>
        <begin position="210"/>
        <end position="378"/>
    </location>
</feature>
<evidence type="ECO:0000313" key="4">
    <source>
        <dbReference type="Proteomes" id="UP001153069"/>
    </source>
</evidence>
<dbReference type="Gene3D" id="2.40.100.10">
    <property type="entry name" value="Cyclophilin-like"/>
    <property type="match status" value="1"/>
</dbReference>
<proteinExistence type="predicted"/>
<feature type="region of interest" description="Disordered" evidence="1">
    <location>
        <begin position="1"/>
        <end position="42"/>
    </location>
</feature>
<dbReference type="OrthoDB" id="193086at2759"/>
<dbReference type="GO" id="GO:0003755">
    <property type="term" value="F:peptidyl-prolyl cis-trans isomerase activity"/>
    <property type="evidence" value="ECO:0007669"/>
    <property type="project" value="InterPro"/>
</dbReference>
<sequence length="396" mass="44504">MYPAVQRKRFFSSSTSSDSEMSLPSAATAGKERLTPTRSKSLEDRLFSIKTSKRANRRSMPTIETSQHDGYSIDVAQPYMAPPYRATSQSLPNPGTTVASVTGCLILALLGALVFQRQTSLDLLLDVKHEIAHHLHQLQELRELPPYTQGIVSMHGDLDSDKQLYYMEQQRLRTRQSIRLLSKRLLREKYGLGPKYYVEMQLVFDPESNVYDEDEDHEPSIVVIETARIDQMPHSVFHFLELVSHHAYDGTIFHRRANHIVQAGPSAVPSEARVFDPSLSSIMFQEYSPEMAHTPYTLGFPGRPGGPDFYINIKDNSKLHGPGGQSWHYGDVLDDADPCFGAIVRGVDVIDKIHQSEVDQSGYRDTIAHPILIKKMTVLGDNLDALTSSSPLRGRR</sequence>
<gene>
    <name evidence="3" type="ORF">SEMRO_1041_G234610.1</name>
</gene>
<accession>A0A9N8EIF2</accession>
<dbReference type="EMBL" id="CAICTM010001039">
    <property type="protein sequence ID" value="CAB9519734.1"/>
    <property type="molecule type" value="Genomic_DNA"/>
</dbReference>
<dbReference type="InterPro" id="IPR002130">
    <property type="entry name" value="Cyclophilin-type_PPIase_dom"/>
</dbReference>
<feature type="compositionally biased region" description="Basic and acidic residues" evidence="1">
    <location>
        <begin position="30"/>
        <end position="42"/>
    </location>
</feature>
<dbReference type="PROSITE" id="PS50072">
    <property type="entry name" value="CSA_PPIASE_2"/>
    <property type="match status" value="1"/>
</dbReference>
<dbReference type="Proteomes" id="UP001153069">
    <property type="component" value="Unassembled WGS sequence"/>
</dbReference>
<dbReference type="AlphaFoldDB" id="A0A9N8EIF2"/>
<comment type="caution">
    <text evidence="3">The sequence shown here is derived from an EMBL/GenBank/DDBJ whole genome shotgun (WGS) entry which is preliminary data.</text>
</comment>
<protein>
    <submittedName>
        <fullName evidence="3">PPIases accelerate the folding of proteins By similarity</fullName>
    </submittedName>
</protein>
<evidence type="ECO:0000259" key="2">
    <source>
        <dbReference type="PROSITE" id="PS50072"/>
    </source>
</evidence>
<dbReference type="InterPro" id="IPR029000">
    <property type="entry name" value="Cyclophilin-like_dom_sf"/>
</dbReference>